<comment type="caution">
    <text evidence="3">The sequence shown here is derived from an EMBL/GenBank/DDBJ whole genome shotgun (WGS) entry which is preliminary data.</text>
</comment>
<evidence type="ECO:0000313" key="4">
    <source>
        <dbReference type="Proteomes" id="UP001175261"/>
    </source>
</evidence>
<dbReference type="Proteomes" id="UP001175261">
    <property type="component" value="Unassembled WGS sequence"/>
</dbReference>
<gene>
    <name evidence="3" type="ORF">NLU13_1147</name>
</gene>
<dbReference type="Pfam" id="PF00248">
    <property type="entry name" value="Aldo_ket_red"/>
    <property type="match status" value="1"/>
</dbReference>
<dbReference type="InterPro" id="IPR023210">
    <property type="entry name" value="NADP_OxRdtase_dom"/>
</dbReference>
<reference evidence="3" key="1">
    <citation type="submission" date="2022-10" db="EMBL/GenBank/DDBJ databases">
        <title>Determination and structural analysis of whole genome sequence of Sarocladium strictum F4-1.</title>
        <authorList>
            <person name="Hu L."/>
            <person name="Jiang Y."/>
        </authorList>
    </citation>
    <scope>NUCLEOTIDE SEQUENCE</scope>
    <source>
        <strain evidence="3">F4-1</strain>
    </source>
</reference>
<name>A0AA39GRX5_SARSR</name>
<dbReference type="EMBL" id="JAPDFR010000001">
    <property type="protein sequence ID" value="KAK0391648.1"/>
    <property type="molecule type" value="Genomic_DNA"/>
</dbReference>
<dbReference type="GO" id="GO:0016491">
    <property type="term" value="F:oxidoreductase activity"/>
    <property type="evidence" value="ECO:0007669"/>
    <property type="project" value="UniProtKB-KW"/>
</dbReference>
<dbReference type="InterPro" id="IPR036812">
    <property type="entry name" value="NAD(P)_OxRdtase_dom_sf"/>
</dbReference>
<keyword evidence="4" id="KW-1185">Reference proteome</keyword>
<evidence type="ECO:0000313" key="3">
    <source>
        <dbReference type="EMBL" id="KAK0391648.1"/>
    </source>
</evidence>
<dbReference type="SUPFAM" id="SSF51430">
    <property type="entry name" value="NAD(P)-linked oxidoreductase"/>
    <property type="match status" value="1"/>
</dbReference>
<evidence type="ECO:0000259" key="2">
    <source>
        <dbReference type="Pfam" id="PF00248"/>
    </source>
</evidence>
<organism evidence="3 4">
    <name type="scientific">Sarocladium strictum</name>
    <name type="common">Black bundle disease fungus</name>
    <name type="synonym">Acremonium strictum</name>
    <dbReference type="NCBI Taxonomy" id="5046"/>
    <lineage>
        <taxon>Eukaryota</taxon>
        <taxon>Fungi</taxon>
        <taxon>Dikarya</taxon>
        <taxon>Ascomycota</taxon>
        <taxon>Pezizomycotina</taxon>
        <taxon>Sordariomycetes</taxon>
        <taxon>Hypocreomycetidae</taxon>
        <taxon>Hypocreales</taxon>
        <taxon>Sarocladiaceae</taxon>
        <taxon>Sarocladium</taxon>
    </lineage>
</organism>
<dbReference type="PANTHER" id="PTHR43147">
    <property type="entry name" value="PROTEIN TAS"/>
    <property type="match status" value="1"/>
</dbReference>
<feature type="domain" description="NADP-dependent oxidoreductase" evidence="2">
    <location>
        <begin position="227"/>
        <end position="536"/>
    </location>
</feature>
<evidence type="ECO:0000256" key="1">
    <source>
        <dbReference type="ARBA" id="ARBA00023002"/>
    </source>
</evidence>
<protein>
    <recommendedName>
        <fullName evidence="2">NADP-dependent oxidoreductase domain-containing protein</fullName>
    </recommendedName>
</protein>
<dbReference type="AlphaFoldDB" id="A0AA39GRX5"/>
<proteinExistence type="predicted"/>
<accession>A0AA39GRX5</accession>
<sequence>MGGHVNMMDDVLISNLSPDLLRSSLRQLISLCRENRQAFLKHTRGKLEAAQSQHAESQTLFPEPNVASEECLKYLTDTRCLLSAQMPFETLSRLTHFCQSITMANASWTPGSELEGVLETFSGDIVQSMQALKESGLPADDHLKQQLQALAKTLVDCKRHCLDKKPEPLTFPLRRALRQVYDVYSFFFPSASALDAVDDADARIEINPTSSSHVETVKLGQLQFPRLLNGFWQLSSPAWGSASAESQDEALKALVEAGLTAADMADHYGDAELVYGSFRNRLHPDIQERVYAATKWCVFKQVTVPITESWVLQNVEARYRRLGGRVDLLQFHWYNYDEDGWLFILESLVRLTKSRPDLVRAIGLCNFDSQRTEEVCEHLLRTTGEVGIVSNQVQFSLVDSRPLQKMSAVCEKYGLKLLTYGSFSGGLVSERWIGAPAPEPYSASAKLTPSQRKYYDMVMSWGTWTEFQELLRRLATVGSKHKVSLTVVASRWVLQQPAVGAVIVGTRLGVSMHGNENLHVFDFTLSEDDLSFINEAALGKEMEKSRALYSKIGDCGHEYHSVY</sequence>
<keyword evidence="1" id="KW-0560">Oxidoreductase</keyword>
<dbReference type="Gene3D" id="3.20.20.100">
    <property type="entry name" value="NADP-dependent oxidoreductase domain"/>
    <property type="match status" value="1"/>
</dbReference>
<dbReference type="PANTHER" id="PTHR43147:SF2">
    <property type="entry name" value="NADP-DEPENDENT OXIDOREDUCTASE DOMAIN-CONTAINING PROTEIN"/>
    <property type="match status" value="1"/>
</dbReference>